<proteinExistence type="predicted"/>
<comment type="caution">
    <text evidence="1">The sequence shown here is derived from an EMBL/GenBank/DDBJ whole genome shotgun (WGS) entry which is preliminary data.</text>
</comment>
<protein>
    <submittedName>
        <fullName evidence="1">Uncharacterized protein</fullName>
    </submittedName>
</protein>
<dbReference type="AlphaFoldDB" id="A0A8S1EUJ0"/>
<dbReference type="EMBL" id="CADEPM010000004">
    <property type="protein sequence ID" value="CAB3403805.1"/>
    <property type="molecule type" value="Genomic_DNA"/>
</dbReference>
<dbReference type="Proteomes" id="UP000494206">
    <property type="component" value="Unassembled WGS sequence"/>
</dbReference>
<evidence type="ECO:0000313" key="1">
    <source>
        <dbReference type="EMBL" id="CAB3403805.1"/>
    </source>
</evidence>
<evidence type="ECO:0000313" key="2">
    <source>
        <dbReference type="Proteomes" id="UP000494206"/>
    </source>
</evidence>
<sequence length="373" mass="43889">MNFLDHQRSNYWYSNTPPDWRFGEILDDDEKYFNFTIGVNSSTKIGYNTRDEYKIYAKFTTTILGFTYYKIIKVVHGGGCTETGTPDRAKVDTYHKPQILSTPGSGPEFAKEVAGKIPFPKPTQEFQFYENYFGKEYLFRGTVCDVVGATMGLEQFKEYMARFGSRWRLATEEEAGGDKPEFVELLNIPDMYIFRYTVPLYFNNQTANWVYKIRCNYNLHGFRKWYVTIVESMCPQKYIGRRMRNIYVKELVNRMKEAIRELLSADSNRWKSRFVFNDIYEPLKDGEQSIKVCNMVSGDVTKTMWHLYTTSKGNVTLSTSVLYSGRPYKFRVTTDVFNEHHYRINWDFEIGFDLLMASFHLEKVYISCPELIE</sequence>
<organism evidence="1 2">
    <name type="scientific">Caenorhabditis bovis</name>
    <dbReference type="NCBI Taxonomy" id="2654633"/>
    <lineage>
        <taxon>Eukaryota</taxon>
        <taxon>Metazoa</taxon>
        <taxon>Ecdysozoa</taxon>
        <taxon>Nematoda</taxon>
        <taxon>Chromadorea</taxon>
        <taxon>Rhabditida</taxon>
        <taxon>Rhabditina</taxon>
        <taxon>Rhabditomorpha</taxon>
        <taxon>Rhabditoidea</taxon>
        <taxon>Rhabditidae</taxon>
        <taxon>Peloderinae</taxon>
        <taxon>Caenorhabditis</taxon>
    </lineage>
</organism>
<keyword evidence="2" id="KW-1185">Reference proteome</keyword>
<name>A0A8S1EUJ0_9PELO</name>
<reference evidence="1 2" key="1">
    <citation type="submission" date="2020-04" db="EMBL/GenBank/DDBJ databases">
        <authorList>
            <person name="Laetsch R D."/>
            <person name="Stevens L."/>
            <person name="Kumar S."/>
            <person name="Blaxter L. M."/>
        </authorList>
    </citation>
    <scope>NUCLEOTIDE SEQUENCE [LARGE SCALE GENOMIC DNA]</scope>
</reference>
<dbReference type="OrthoDB" id="5808048at2759"/>
<gene>
    <name evidence="1" type="ORF">CBOVIS_LOCUS6221</name>
</gene>
<accession>A0A8S1EUJ0</accession>